<evidence type="ECO:0000313" key="6">
    <source>
        <dbReference type="Proteomes" id="UP000094527"/>
    </source>
</evidence>
<evidence type="ECO:0000256" key="3">
    <source>
        <dbReference type="SAM" id="MobiDB-lite"/>
    </source>
</evidence>
<evidence type="ECO:0000313" key="5">
    <source>
        <dbReference type="EMBL" id="ODM87961.1"/>
    </source>
</evidence>
<dbReference type="GO" id="GO:0008270">
    <property type="term" value="F:zinc ion binding"/>
    <property type="evidence" value="ECO:0007669"/>
    <property type="project" value="UniProtKB-KW"/>
</dbReference>
<protein>
    <submittedName>
        <fullName evidence="5">Zinc finger and SCAN domain-containing protein 26</fullName>
    </submittedName>
</protein>
<comment type="caution">
    <text evidence="5">The sequence shown here is derived from an EMBL/GenBank/DDBJ whole genome shotgun (WGS) entry which is preliminary data.</text>
</comment>
<evidence type="ECO:0000259" key="4">
    <source>
        <dbReference type="PROSITE" id="PS50157"/>
    </source>
</evidence>
<reference evidence="5 6" key="1">
    <citation type="journal article" date="2016" name="Genome Biol. Evol.">
        <title>Gene Family Evolution Reflects Adaptation to Soil Environmental Stressors in the Genome of the Collembolan Orchesella cincta.</title>
        <authorList>
            <person name="Faddeeva-Vakhrusheva A."/>
            <person name="Derks M.F."/>
            <person name="Anvar S.Y."/>
            <person name="Agamennone V."/>
            <person name="Suring W."/>
            <person name="Smit S."/>
            <person name="van Straalen N.M."/>
            <person name="Roelofs D."/>
        </authorList>
    </citation>
    <scope>NUCLEOTIDE SEQUENCE [LARGE SCALE GENOMIC DNA]</scope>
    <source>
        <tissue evidence="5">Mixed pool</tissue>
    </source>
</reference>
<dbReference type="PROSITE" id="PS50157">
    <property type="entry name" value="ZINC_FINGER_C2H2_2"/>
    <property type="match status" value="1"/>
</dbReference>
<keyword evidence="1" id="KW-0862">Zinc</keyword>
<keyword evidence="2" id="KW-0175">Coiled coil</keyword>
<keyword evidence="6" id="KW-1185">Reference proteome</keyword>
<accession>A0A1D2M4X6</accession>
<gene>
    <name evidence="5" type="ORF">Ocin01_18721</name>
</gene>
<proteinExistence type="predicted"/>
<sequence>MSLATVPCLFCASPCSPVFTTIDGRLTRLKSEVPGATGSLSSSSLCFLETEENSLLAQQLQVIFILRDILKLKDDKITQFLGKLDGGFNPEFWIRLCQSCESAVKDYFVTLNKVNRLQKKLLRISEELKVKIEETEEAHQDSEEEDDAEKISRHVWKEIREETLLNLTEPEVESPPKSSNFQNEQIRGRILVEGDIRVEFDEKDGSVRLDVPDLSSLRQILGLENDSSQKVTIQEKPSSSLQAETHSSPPQSHPPSPSYDKNWRRTLTCDDCPYFSKSPLYFDAHRELHQPGSSFVICTICGWFLNPKNLKMHIAKRHPKSVVKTQPKRRYRTKPRKKQSTTPKRSVCKCSECGALFHNLLIFKHHQKLHEKGEGVNCSECGWLILASKLVSHTKYWHPEEENKKAELRRRVENYSIREIGGKMGRKTKNLDQTEVE</sequence>
<dbReference type="OrthoDB" id="3561125at2759"/>
<feature type="domain" description="C2H2-type" evidence="4">
    <location>
        <begin position="348"/>
        <end position="375"/>
    </location>
</feature>
<keyword evidence="1" id="KW-0479">Metal-binding</keyword>
<keyword evidence="1" id="KW-0863">Zinc-finger</keyword>
<name>A0A1D2M4X6_ORCCI</name>
<feature type="region of interest" description="Disordered" evidence="3">
    <location>
        <begin position="319"/>
        <end position="343"/>
    </location>
</feature>
<dbReference type="SMART" id="SM00355">
    <property type="entry name" value="ZnF_C2H2"/>
    <property type="match status" value="3"/>
</dbReference>
<feature type="compositionally biased region" description="Basic residues" evidence="3">
    <location>
        <begin position="319"/>
        <end position="339"/>
    </location>
</feature>
<dbReference type="EMBL" id="LJIJ01004319">
    <property type="protein sequence ID" value="ODM87961.1"/>
    <property type="molecule type" value="Genomic_DNA"/>
</dbReference>
<dbReference type="Proteomes" id="UP000094527">
    <property type="component" value="Unassembled WGS sequence"/>
</dbReference>
<feature type="coiled-coil region" evidence="2">
    <location>
        <begin position="114"/>
        <end position="145"/>
    </location>
</feature>
<feature type="compositionally biased region" description="Polar residues" evidence="3">
    <location>
        <begin position="228"/>
        <end position="245"/>
    </location>
</feature>
<organism evidence="5 6">
    <name type="scientific">Orchesella cincta</name>
    <name type="common">Springtail</name>
    <name type="synonym">Podura cincta</name>
    <dbReference type="NCBI Taxonomy" id="48709"/>
    <lineage>
        <taxon>Eukaryota</taxon>
        <taxon>Metazoa</taxon>
        <taxon>Ecdysozoa</taxon>
        <taxon>Arthropoda</taxon>
        <taxon>Hexapoda</taxon>
        <taxon>Collembola</taxon>
        <taxon>Entomobryomorpha</taxon>
        <taxon>Entomobryoidea</taxon>
        <taxon>Orchesellidae</taxon>
        <taxon>Orchesellinae</taxon>
        <taxon>Orchesella</taxon>
    </lineage>
</organism>
<evidence type="ECO:0000256" key="1">
    <source>
        <dbReference type="PROSITE-ProRule" id="PRU00042"/>
    </source>
</evidence>
<dbReference type="AlphaFoldDB" id="A0A1D2M4X6"/>
<dbReference type="InterPro" id="IPR013087">
    <property type="entry name" value="Znf_C2H2_type"/>
</dbReference>
<dbReference type="PROSITE" id="PS00028">
    <property type="entry name" value="ZINC_FINGER_C2H2_1"/>
    <property type="match status" value="1"/>
</dbReference>
<evidence type="ECO:0000256" key="2">
    <source>
        <dbReference type="SAM" id="Coils"/>
    </source>
</evidence>
<feature type="region of interest" description="Disordered" evidence="3">
    <location>
        <begin position="228"/>
        <end position="262"/>
    </location>
</feature>